<sequence length="228" mass="25118">MKILIAGASGGIGKYLAEQFSEKGFEVFGTYNSHPPKQNLKYKMDKVDVTKEPEIEEWINNVANCSDELSFIYCVGLNYNCITHKAETDKWLEVINTNLIGAQLSLKHILPLMRNKRYGRIILFSSVVPQIGVSGTSAYSSSKAGLWGLTKTVAIENATYGITINTVNLGYFDIGMIKDVPTDLLNKIINSIPIGKLGDPVNILKTVEYLIATDYITGSQINLNGGLY</sequence>
<evidence type="ECO:0000313" key="2">
    <source>
        <dbReference type="EMBL" id="CAO80574.1"/>
    </source>
</evidence>
<gene>
    <name evidence="2" type="ordered locus">CLOAM0690</name>
</gene>
<dbReference type="Proteomes" id="UP000002019">
    <property type="component" value="Chromosome"/>
</dbReference>
<dbReference type="PANTHER" id="PTHR42879:SF2">
    <property type="entry name" value="3-OXOACYL-[ACYL-CARRIER-PROTEIN] REDUCTASE FABG"/>
    <property type="match status" value="1"/>
</dbReference>
<dbReference type="OrthoDB" id="9803333at2"/>
<accession>B0VGW5</accession>
<keyword evidence="3" id="KW-1185">Reference proteome</keyword>
<keyword evidence="2" id="KW-0560">Oxidoreductase</keyword>
<dbReference type="PANTHER" id="PTHR42879">
    <property type="entry name" value="3-OXOACYL-(ACYL-CARRIER-PROTEIN) REDUCTASE"/>
    <property type="match status" value="1"/>
</dbReference>
<dbReference type="InterPro" id="IPR020904">
    <property type="entry name" value="Sc_DH/Rdtase_CS"/>
</dbReference>
<dbReference type="InterPro" id="IPR002347">
    <property type="entry name" value="SDR_fam"/>
</dbReference>
<proteinExistence type="inferred from homology"/>
<dbReference type="Pfam" id="PF13561">
    <property type="entry name" value="adh_short_C2"/>
    <property type="match status" value="1"/>
</dbReference>
<dbReference type="AlphaFoldDB" id="B0VGW5"/>
<reference evidence="2 3" key="1">
    <citation type="journal article" date="2008" name="J. Bacteriol.">
        <title>'Candidatus Cloacamonas acidaminovorans': genome sequence reconstruction provides a first glimpse of a new bacterial division.</title>
        <authorList>
            <person name="Pelletier E."/>
            <person name="Kreimeyer A."/>
            <person name="Bocs S."/>
            <person name="Rouy Z."/>
            <person name="Gyapay G."/>
            <person name="Chouari R."/>
            <person name="Riviere D."/>
            <person name="Ganesan A."/>
            <person name="Daegelen P."/>
            <person name="Sghir A."/>
            <person name="Cohen G.N."/>
            <person name="Medigue C."/>
            <person name="Weissenbach J."/>
            <person name="Le Paslier D."/>
        </authorList>
    </citation>
    <scope>NUCLEOTIDE SEQUENCE [LARGE SCALE GENOMIC DNA]</scope>
    <source>
        <strain evidence="3">Evry</strain>
    </source>
</reference>
<dbReference type="InterPro" id="IPR050259">
    <property type="entry name" value="SDR"/>
</dbReference>
<dbReference type="RefSeq" id="WP_015424434.1">
    <property type="nucleotide sequence ID" value="NC_020449.1"/>
</dbReference>
<dbReference type="GO" id="GO:0016491">
    <property type="term" value="F:oxidoreductase activity"/>
    <property type="evidence" value="ECO:0007669"/>
    <property type="project" value="UniProtKB-KW"/>
</dbReference>
<protein>
    <submittedName>
        <fullName evidence="2">Beta-ketoacyl-acyl-carrier-protein reductase (FabG-like)</fullName>
        <ecNumber evidence="2">1.1.1.-</ecNumber>
    </submittedName>
</protein>
<evidence type="ECO:0000256" key="1">
    <source>
        <dbReference type="ARBA" id="ARBA00006484"/>
    </source>
</evidence>
<dbReference type="EC" id="1.1.1.-" evidence="2"/>
<dbReference type="Gene3D" id="3.40.50.720">
    <property type="entry name" value="NAD(P)-binding Rossmann-like Domain"/>
    <property type="match status" value="1"/>
</dbReference>
<dbReference type="InterPro" id="IPR036291">
    <property type="entry name" value="NAD(P)-bd_dom_sf"/>
</dbReference>
<dbReference type="SUPFAM" id="SSF51735">
    <property type="entry name" value="NAD(P)-binding Rossmann-fold domains"/>
    <property type="match status" value="1"/>
</dbReference>
<dbReference type="EMBL" id="CU466930">
    <property type="protein sequence ID" value="CAO80574.1"/>
    <property type="molecule type" value="Genomic_DNA"/>
</dbReference>
<comment type="similarity">
    <text evidence="1">Belongs to the short-chain dehydrogenases/reductases (SDR) family.</text>
</comment>
<dbReference type="PRINTS" id="PR00081">
    <property type="entry name" value="GDHRDH"/>
</dbReference>
<dbReference type="GO" id="GO:0032787">
    <property type="term" value="P:monocarboxylic acid metabolic process"/>
    <property type="evidence" value="ECO:0007669"/>
    <property type="project" value="UniProtKB-ARBA"/>
</dbReference>
<organism evidence="2 3">
    <name type="scientific">Cloacimonas acidaminovorans (strain Evry)</name>
    <dbReference type="NCBI Taxonomy" id="459349"/>
    <lineage>
        <taxon>Bacteria</taxon>
        <taxon>Pseudomonadati</taxon>
        <taxon>Candidatus Cloacimonadota</taxon>
        <taxon>Candidatus Cloacimonadia</taxon>
        <taxon>Candidatus Cloacimonadales</taxon>
        <taxon>Candidatus Cloacimonadaceae</taxon>
        <taxon>Candidatus Cloacimonas</taxon>
    </lineage>
</organism>
<dbReference type="STRING" id="459349.CLOAM0690"/>
<name>B0VGW5_CLOAI</name>
<dbReference type="eggNOG" id="COG1028">
    <property type="taxonomic scope" value="Bacteria"/>
</dbReference>
<dbReference type="HOGENOM" id="CLU_010194_1_3_0"/>
<dbReference type="PROSITE" id="PS00061">
    <property type="entry name" value="ADH_SHORT"/>
    <property type="match status" value="1"/>
</dbReference>
<evidence type="ECO:0000313" key="3">
    <source>
        <dbReference type="Proteomes" id="UP000002019"/>
    </source>
</evidence>
<dbReference type="KEGG" id="caci:CLOAM0690"/>